<organism evidence="2 3">
    <name type="scientific">Sneathiella marina</name>
    <dbReference type="NCBI Taxonomy" id="2950108"/>
    <lineage>
        <taxon>Bacteria</taxon>
        <taxon>Pseudomonadati</taxon>
        <taxon>Pseudomonadota</taxon>
        <taxon>Alphaproteobacteria</taxon>
        <taxon>Sneathiellales</taxon>
        <taxon>Sneathiellaceae</taxon>
        <taxon>Sneathiella</taxon>
    </lineage>
</organism>
<keyword evidence="3" id="KW-1185">Reference proteome</keyword>
<evidence type="ECO:0000256" key="1">
    <source>
        <dbReference type="ARBA" id="ARBA00010690"/>
    </source>
</evidence>
<sequence>MSTKDQKPIPGATDAIAVAINYEGTGSNIPKVSATGKGAVAEQILQLAFDHGVKVREDSDLAQILSEIEVDCPIPLEAFTAVSEILSYLYRSQNKMVPDLSFADDE</sequence>
<dbReference type="SUPFAM" id="SSF160544">
    <property type="entry name" value="EscU C-terminal domain-like"/>
    <property type="match status" value="1"/>
</dbReference>
<dbReference type="RefSeq" id="WP_251932548.1">
    <property type="nucleotide sequence ID" value="NZ_CP098747.1"/>
</dbReference>
<comment type="similarity">
    <text evidence="1">Belongs to the type III secretion exporter family.</text>
</comment>
<evidence type="ECO:0000313" key="2">
    <source>
        <dbReference type="EMBL" id="USG59778.1"/>
    </source>
</evidence>
<dbReference type="Proteomes" id="UP001056291">
    <property type="component" value="Chromosome"/>
</dbReference>
<dbReference type="PANTHER" id="PTHR30531">
    <property type="entry name" value="FLAGELLAR BIOSYNTHETIC PROTEIN FLHB"/>
    <property type="match status" value="1"/>
</dbReference>
<dbReference type="Gene3D" id="3.40.1690.10">
    <property type="entry name" value="secretion proteins EscU"/>
    <property type="match status" value="1"/>
</dbReference>
<dbReference type="InterPro" id="IPR029025">
    <property type="entry name" value="T3SS_substrate_exporter_C"/>
</dbReference>
<accession>A0ABY4VY78</accession>
<dbReference type="InterPro" id="IPR006135">
    <property type="entry name" value="T3SS_substrate_exporter"/>
</dbReference>
<name>A0ABY4VY78_9PROT</name>
<dbReference type="EMBL" id="CP098747">
    <property type="protein sequence ID" value="USG59778.1"/>
    <property type="molecule type" value="Genomic_DNA"/>
</dbReference>
<proteinExistence type="inferred from homology"/>
<dbReference type="Pfam" id="PF01312">
    <property type="entry name" value="Bac_export_2"/>
    <property type="match status" value="1"/>
</dbReference>
<evidence type="ECO:0000313" key="3">
    <source>
        <dbReference type="Proteomes" id="UP001056291"/>
    </source>
</evidence>
<protein>
    <submittedName>
        <fullName evidence="2">EscU/YscU/HrcU family type III secretion system export apparatus switch protein</fullName>
    </submittedName>
</protein>
<reference evidence="2" key="1">
    <citation type="submission" date="2022-06" db="EMBL/GenBank/DDBJ databases">
        <title>Sneathiella actinostolidae sp. nov., isolated from a sea anemonein the Western Pacific Ocean.</title>
        <authorList>
            <person name="Wei M.J."/>
        </authorList>
    </citation>
    <scope>NUCLEOTIDE SEQUENCE</scope>
    <source>
        <strain evidence="2">PHK-P5</strain>
    </source>
</reference>
<gene>
    <name evidence="2" type="ORF">NBZ79_11375</name>
</gene>
<dbReference type="PANTHER" id="PTHR30531:SF12">
    <property type="entry name" value="FLAGELLAR BIOSYNTHETIC PROTEIN FLHB"/>
    <property type="match status" value="1"/>
</dbReference>